<dbReference type="InterPro" id="IPR006726">
    <property type="entry name" value="PHBA_efflux_AaeB/fusaric-R"/>
</dbReference>
<dbReference type="RefSeq" id="WP_169211669.1">
    <property type="nucleotide sequence ID" value="NZ_JAATNW010000007.1"/>
</dbReference>
<feature type="transmembrane region" description="Helical" evidence="7">
    <location>
        <begin position="504"/>
        <end position="522"/>
    </location>
</feature>
<feature type="transmembrane region" description="Helical" evidence="7">
    <location>
        <begin position="425"/>
        <end position="445"/>
    </location>
</feature>
<keyword evidence="9" id="KW-1185">Reference proteome</keyword>
<sequence>MTLSPLQATYLTPDRATLTFALKGVIAMALALYFAMFLNLERPYWAMVSAVFLQTRPESGMVLEKALCQIGGTLIGGVVGLIILQHFHASPLPALMSLALWVGVNSTLSAMVRRVNFIYLFAMACVTPCIIILLVMAQPETVTSAAIFHISQARTSEIIVGALCAMLVSFLLWPRRVLDGLYTQAQTVINQTMEYLSLELDPAGSHEARHERIDKILDTLAMLNDDASAVVYEGPDGPGRSRAAIVISNRVLSLVATIQIFGRLQRNNPELVTDVLAELIDGLREAFTTISESEDFERCYNTAQAQRRKLLKFVNETTDVPPLELRLLRAAQEMVSDLVVVLRAFNAMKQGKDSLLKASSQLPYRDPLIGLTTGFRSFLVFGIGALLWTGTGSPAAIMLMILPVIYSIMFARLPPEGVREALWKVLVGVFIAIPVAIFFALGLLAQSSGDFEMLILVLAGPFFLGLMAISKQESLPYGIGFCIPFAVLVRPGNDMASSFEIDFTLSNAFAIVVGVTVLYWVFKLFTGPGVSRVQWRLLNAMRRDIRRAGRHRSAKDWFNARMGDRLLRIANYEKGVKSEKRVVTDLGLTALNLGHSSLRLRALMRGAIDEEMLPILDKWQQALATAFYHAAKGQTSPAFKSACDKVLQELNTDDNASEYLPLIEGMFARMTITFERTAKMVVDARDN</sequence>
<evidence type="ECO:0000256" key="3">
    <source>
        <dbReference type="ARBA" id="ARBA00022475"/>
    </source>
</evidence>
<evidence type="ECO:0000256" key="6">
    <source>
        <dbReference type="ARBA" id="ARBA00023136"/>
    </source>
</evidence>
<keyword evidence="3" id="KW-1003">Cell membrane</keyword>
<evidence type="ECO:0000313" key="8">
    <source>
        <dbReference type="EMBL" id="NMH61116.1"/>
    </source>
</evidence>
<evidence type="ECO:0000256" key="7">
    <source>
        <dbReference type="SAM" id="Phobius"/>
    </source>
</evidence>
<feature type="transmembrane region" description="Helical" evidence="7">
    <location>
        <begin position="66"/>
        <end position="86"/>
    </location>
</feature>
<feature type="transmembrane region" description="Helical" evidence="7">
    <location>
        <begin position="451"/>
        <end position="468"/>
    </location>
</feature>
<evidence type="ECO:0000256" key="5">
    <source>
        <dbReference type="ARBA" id="ARBA00022989"/>
    </source>
</evidence>
<dbReference type="Pfam" id="PF04632">
    <property type="entry name" value="FUSC"/>
    <property type="match status" value="1"/>
</dbReference>
<dbReference type="PANTHER" id="PTHR30509:SF9">
    <property type="entry name" value="MULTIDRUG RESISTANCE PROTEIN MDTO"/>
    <property type="match status" value="1"/>
</dbReference>
<keyword evidence="6 7" id="KW-0472">Membrane</keyword>
<feature type="transmembrane region" description="Helical" evidence="7">
    <location>
        <begin position="368"/>
        <end position="389"/>
    </location>
</feature>
<feature type="transmembrane region" description="Helical" evidence="7">
    <location>
        <begin position="20"/>
        <end position="40"/>
    </location>
</feature>
<gene>
    <name evidence="8" type="ORF">HCJ96_13875</name>
</gene>
<feature type="transmembrane region" description="Helical" evidence="7">
    <location>
        <begin position="395"/>
        <end position="413"/>
    </location>
</feature>
<accession>A0ABX1R6J7</accession>
<evidence type="ECO:0000256" key="1">
    <source>
        <dbReference type="ARBA" id="ARBA00004651"/>
    </source>
</evidence>
<feature type="transmembrane region" description="Helical" evidence="7">
    <location>
        <begin position="92"/>
        <end position="110"/>
    </location>
</feature>
<name>A0ABX1R6J7_9ALTE</name>
<feature type="transmembrane region" description="Helical" evidence="7">
    <location>
        <begin position="117"/>
        <end position="138"/>
    </location>
</feature>
<proteinExistence type="predicted"/>
<keyword evidence="2" id="KW-0813">Transport</keyword>
<keyword evidence="5 7" id="KW-1133">Transmembrane helix</keyword>
<reference evidence="8 9" key="1">
    <citation type="submission" date="2020-03" db="EMBL/GenBank/DDBJ databases">
        <title>Alteromonas ponticola sp. nov., isolated from seawater.</title>
        <authorList>
            <person name="Yoon J.-H."/>
            <person name="Kim Y.-O."/>
        </authorList>
    </citation>
    <scope>NUCLEOTIDE SEQUENCE [LARGE SCALE GENOMIC DNA]</scope>
    <source>
        <strain evidence="8 9">MYP5</strain>
    </source>
</reference>
<evidence type="ECO:0000256" key="4">
    <source>
        <dbReference type="ARBA" id="ARBA00022692"/>
    </source>
</evidence>
<dbReference type="PANTHER" id="PTHR30509">
    <property type="entry name" value="P-HYDROXYBENZOIC ACID EFFLUX PUMP SUBUNIT-RELATED"/>
    <property type="match status" value="1"/>
</dbReference>
<comment type="caution">
    <text evidence="8">The sequence shown here is derived from an EMBL/GenBank/DDBJ whole genome shotgun (WGS) entry which is preliminary data.</text>
</comment>
<evidence type="ECO:0000256" key="2">
    <source>
        <dbReference type="ARBA" id="ARBA00022448"/>
    </source>
</evidence>
<organism evidence="8 9">
    <name type="scientific">Alteromonas ponticola</name>
    <dbReference type="NCBI Taxonomy" id="2720613"/>
    <lineage>
        <taxon>Bacteria</taxon>
        <taxon>Pseudomonadati</taxon>
        <taxon>Pseudomonadota</taxon>
        <taxon>Gammaproteobacteria</taxon>
        <taxon>Alteromonadales</taxon>
        <taxon>Alteromonadaceae</taxon>
        <taxon>Alteromonas/Salinimonas group</taxon>
        <taxon>Alteromonas</taxon>
    </lineage>
</organism>
<evidence type="ECO:0000313" key="9">
    <source>
        <dbReference type="Proteomes" id="UP000709336"/>
    </source>
</evidence>
<dbReference type="Proteomes" id="UP000709336">
    <property type="component" value="Unassembled WGS sequence"/>
</dbReference>
<dbReference type="EMBL" id="JAATNW010000007">
    <property type="protein sequence ID" value="NMH61116.1"/>
    <property type="molecule type" value="Genomic_DNA"/>
</dbReference>
<keyword evidence="4 7" id="KW-0812">Transmembrane</keyword>
<protein>
    <submittedName>
        <fullName evidence="8">FUSC family protein</fullName>
    </submittedName>
</protein>
<feature type="transmembrane region" description="Helical" evidence="7">
    <location>
        <begin position="158"/>
        <end position="174"/>
    </location>
</feature>
<comment type="subcellular location">
    <subcellularLocation>
        <location evidence="1">Cell membrane</location>
        <topology evidence="1">Multi-pass membrane protein</topology>
    </subcellularLocation>
</comment>